<sequence length="371" mass="41735">MANQSSRCEIELVVEKNTSNVISHNNSLNNRSSLMSLDSALTKFHAGYFRISLSLGGQALLWKTVIDQRDETNTLRRVAHTLPVTGLWFLALFILLLLSLLYLLRCLFHFKMVKAEFLHDVGVSYLFAPWISWLLLLQSAPFVAPKTSNYLVLWWVFVVPVVVLDVKIYGQWFIKGKRFLSSAANPTSQMSVIGNLVGAQAAAHMGWKESAVWLFSIGIVHYLVLFVTLYQRLSGDRLPGLLRPVFFLFFAAPGIASLAWESIVGTFDTASKMLFFQALFLFTSLVCRPMLFKKSMRRFNVAWWAYSFPVTVLALASTYYAQEVKGTIPNILMLFFLALSVIVSLALTLVTLVNSKKLLPDNEPTASLLIS</sequence>
<dbReference type="PANTHER" id="PTHR31269">
    <property type="entry name" value="S-TYPE ANION CHANNEL SLAH3"/>
    <property type="match status" value="1"/>
</dbReference>
<feature type="transmembrane region" description="Helical" evidence="11">
    <location>
        <begin position="213"/>
        <end position="233"/>
    </location>
</feature>
<dbReference type="InterPro" id="IPR004695">
    <property type="entry name" value="SLAC1/Mae1/Ssu1/TehA"/>
</dbReference>
<dbReference type="Gene3D" id="1.50.10.150">
    <property type="entry name" value="Voltage-dependent anion channel"/>
    <property type="match status" value="1"/>
</dbReference>
<comment type="subunit">
    <text evidence="3">Homotrimer.</text>
</comment>
<dbReference type="EMBL" id="JAYMYQ010000002">
    <property type="protein sequence ID" value="KAK7351730.1"/>
    <property type="molecule type" value="Genomic_DNA"/>
</dbReference>
<dbReference type="PANTHER" id="PTHR31269:SF62">
    <property type="entry name" value="C4-DICARBOXYLATE TRANSPORTER_MALIC ACID PROTEIN"/>
    <property type="match status" value="1"/>
</dbReference>
<dbReference type="Proteomes" id="UP001367508">
    <property type="component" value="Unassembled WGS sequence"/>
</dbReference>
<protein>
    <submittedName>
        <fullName evidence="12">Uncharacterized protein</fullName>
    </submittedName>
</protein>
<keyword evidence="8" id="KW-0406">Ion transport</keyword>
<evidence type="ECO:0000256" key="3">
    <source>
        <dbReference type="ARBA" id="ARBA00011233"/>
    </source>
</evidence>
<comment type="function">
    <text evidence="10">Slow, weak voltage-dependent S-type anion efflux channel involved in maintenance of anion homeostasis.</text>
</comment>
<keyword evidence="9 11" id="KW-0472">Membrane</keyword>
<gene>
    <name evidence="12" type="ORF">VNO77_11391</name>
</gene>
<dbReference type="GO" id="GO:0005886">
    <property type="term" value="C:plasma membrane"/>
    <property type="evidence" value="ECO:0007669"/>
    <property type="project" value="UniProtKB-SubCell"/>
</dbReference>
<keyword evidence="13" id="KW-1185">Reference proteome</keyword>
<evidence type="ECO:0000256" key="10">
    <source>
        <dbReference type="ARBA" id="ARBA00054248"/>
    </source>
</evidence>
<feature type="transmembrane region" description="Helical" evidence="11">
    <location>
        <begin position="150"/>
        <end position="169"/>
    </location>
</feature>
<evidence type="ECO:0000313" key="12">
    <source>
        <dbReference type="EMBL" id="KAK7351730.1"/>
    </source>
</evidence>
<feature type="transmembrane region" description="Helical" evidence="11">
    <location>
        <begin position="245"/>
        <end position="267"/>
    </location>
</feature>
<reference evidence="12 13" key="1">
    <citation type="submission" date="2024-01" db="EMBL/GenBank/DDBJ databases">
        <title>The genomes of 5 underutilized Papilionoideae crops provide insights into root nodulation and disease resistanc.</title>
        <authorList>
            <person name="Jiang F."/>
        </authorList>
    </citation>
    <scope>NUCLEOTIDE SEQUENCE [LARGE SCALE GENOMIC DNA]</scope>
    <source>
        <strain evidence="12">LVBAO_FW01</strain>
        <tissue evidence="12">Leaves</tissue>
    </source>
</reference>
<dbReference type="AlphaFoldDB" id="A0AAN9MBF0"/>
<evidence type="ECO:0000256" key="8">
    <source>
        <dbReference type="ARBA" id="ARBA00023065"/>
    </source>
</evidence>
<evidence type="ECO:0000256" key="9">
    <source>
        <dbReference type="ARBA" id="ARBA00023136"/>
    </source>
</evidence>
<evidence type="ECO:0000256" key="5">
    <source>
        <dbReference type="ARBA" id="ARBA00022475"/>
    </source>
</evidence>
<comment type="subcellular location">
    <subcellularLocation>
        <location evidence="1">Cell membrane</location>
        <topology evidence="1">Multi-pass membrane protein</topology>
    </subcellularLocation>
</comment>
<feature type="transmembrane region" description="Helical" evidence="11">
    <location>
        <begin position="125"/>
        <end position="144"/>
    </location>
</feature>
<dbReference type="GO" id="GO:0008308">
    <property type="term" value="F:voltage-gated monoatomic anion channel activity"/>
    <property type="evidence" value="ECO:0007669"/>
    <property type="project" value="InterPro"/>
</dbReference>
<keyword evidence="5" id="KW-1003">Cell membrane</keyword>
<evidence type="ECO:0000256" key="6">
    <source>
        <dbReference type="ARBA" id="ARBA00022692"/>
    </source>
</evidence>
<dbReference type="CDD" id="cd09323">
    <property type="entry name" value="TDT_SLAC1_like"/>
    <property type="match status" value="1"/>
</dbReference>
<comment type="caution">
    <text evidence="12">The sequence shown here is derived from an EMBL/GenBank/DDBJ whole genome shotgun (WGS) entry which is preliminary data.</text>
</comment>
<feature type="transmembrane region" description="Helical" evidence="11">
    <location>
        <begin position="303"/>
        <end position="321"/>
    </location>
</feature>
<dbReference type="FunFam" id="1.50.10.150:FF:000003">
    <property type="entry name" value="S-type anion channel SLAH1"/>
    <property type="match status" value="1"/>
</dbReference>
<evidence type="ECO:0000313" key="13">
    <source>
        <dbReference type="Proteomes" id="UP001367508"/>
    </source>
</evidence>
<evidence type="ECO:0000256" key="1">
    <source>
        <dbReference type="ARBA" id="ARBA00004651"/>
    </source>
</evidence>
<keyword evidence="7 11" id="KW-1133">Transmembrane helix</keyword>
<feature type="transmembrane region" description="Helical" evidence="11">
    <location>
        <begin position="86"/>
        <end position="104"/>
    </location>
</feature>
<dbReference type="GO" id="GO:0006873">
    <property type="term" value="P:intracellular monoatomic ion homeostasis"/>
    <property type="evidence" value="ECO:0007669"/>
    <property type="project" value="InterPro"/>
</dbReference>
<proteinExistence type="inferred from homology"/>
<evidence type="ECO:0000256" key="11">
    <source>
        <dbReference type="SAM" id="Phobius"/>
    </source>
</evidence>
<keyword evidence="4" id="KW-0813">Transport</keyword>
<evidence type="ECO:0000256" key="7">
    <source>
        <dbReference type="ARBA" id="ARBA00022989"/>
    </source>
</evidence>
<keyword evidence="6 11" id="KW-0812">Transmembrane</keyword>
<feature type="transmembrane region" description="Helical" evidence="11">
    <location>
        <begin position="273"/>
        <end position="291"/>
    </location>
</feature>
<evidence type="ECO:0000256" key="2">
    <source>
        <dbReference type="ARBA" id="ARBA00007808"/>
    </source>
</evidence>
<dbReference type="Pfam" id="PF03595">
    <property type="entry name" value="SLAC1"/>
    <property type="match status" value="1"/>
</dbReference>
<evidence type="ECO:0000256" key="4">
    <source>
        <dbReference type="ARBA" id="ARBA00022448"/>
    </source>
</evidence>
<dbReference type="InterPro" id="IPR030183">
    <property type="entry name" value="SLAC/SLAH"/>
</dbReference>
<organism evidence="12 13">
    <name type="scientific">Canavalia gladiata</name>
    <name type="common">Sword bean</name>
    <name type="synonym">Dolichos gladiatus</name>
    <dbReference type="NCBI Taxonomy" id="3824"/>
    <lineage>
        <taxon>Eukaryota</taxon>
        <taxon>Viridiplantae</taxon>
        <taxon>Streptophyta</taxon>
        <taxon>Embryophyta</taxon>
        <taxon>Tracheophyta</taxon>
        <taxon>Spermatophyta</taxon>
        <taxon>Magnoliopsida</taxon>
        <taxon>eudicotyledons</taxon>
        <taxon>Gunneridae</taxon>
        <taxon>Pentapetalae</taxon>
        <taxon>rosids</taxon>
        <taxon>fabids</taxon>
        <taxon>Fabales</taxon>
        <taxon>Fabaceae</taxon>
        <taxon>Papilionoideae</taxon>
        <taxon>50 kb inversion clade</taxon>
        <taxon>NPAAA clade</taxon>
        <taxon>indigoferoid/millettioid clade</taxon>
        <taxon>Phaseoleae</taxon>
        <taxon>Canavalia</taxon>
    </lineage>
</organism>
<feature type="transmembrane region" description="Helical" evidence="11">
    <location>
        <begin position="333"/>
        <end position="353"/>
    </location>
</feature>
<comment type="similarity">
    <text evidence="2">Belongs to the SLAC1 S-type anion channel family.</text>
</comment>
<dbReference type="InterPro" id="IPR038665">
    <property type="entry name" value="Voltage-dep_anion_channel_sf"/>
</dbReference>
<accession>A0AAN9MBF0</accession>
<name>A0AAN9MBF0_CANGL</name>